<dbReference type="SMART" id="SM00918">
    <property type="entry name" value="Lig_chan-Glu_bd"/>
    <property type="match status" value="1"/>
</dbReference>
<dbReference type="InterPro" id="IPR029526">
    <property type="entry name" value="PGBD"/>
</dbReference>
<dbReference type="Gene3D" id="1.10.287.70">
    <property type="match status" value="1"/>
</dbReference>
<dbReference type="PANTHER" id="PTHR47272">
    <property type="entry name" value="DDE_TNP_1_7 DOMAIN-CONTAINING PROTEIN"/>
    <property type="match status" value="1"/>
</dbReference>
<dbReference type="InterPro" id="IPR001320">
    <property type="entry name" value="Iontro_rcpt_C"/>
</dbReference>
<dbReference type="OrthoDB" id="5984008at2759"/>
<dbReference type="Pfam" id="PF00060">
    <property type="entry name" value="Lig_chan"/>
    <property type="match status" value="1"/>
</dbReference>
<dbReference type="AlphaFoldDB" id="A0A0V1MI29"/>
<keyword evidence="11" id="KW-0407">Ion channel</keyword>
<dbReference type="EMBL" id="JYDO01000099">
    <property type="protein sequence ID" value="KRZ71290.1"/>
    <property type="molecule type" value="Genomic_DNA"/>
</dbReference>
<feature type="domain" description="Ionotropic glutamate receptor L-glutamate and glycine-binding" evidence="14">
    <location>
        <begin position="304"/>
        <end position="365"/>
    </location>
</feature>
<protein>
    <submittedName>
        <fullName evidence="15">Glutamate receptor ionotropic, kainate 2</fullName>
    </submittedName>
</protein>
<dbReference type="Gene3D" id="3.40.190.10">
    <property type="entry name" value="Periplasmic binding protein-like II"/>
    <property type="match status" value="2"/>
</dbReference>
<evidence type="ECO:0000256" key="2">
    <source>
        <dbReference type="ARBA" id="ARBA00008685"/>
    </source>
</evidence>
<dbReference type="STRING" id="268474.A0A0V1MI29"/>
<evidence type="ECO:0000256" key="9">
    <source>
        <dbReference type="ARBA" id="ARBA00023180"/>
    </source>
</evidence>
<comment type="similarity">
    <text evidence="2">Belongs to the glutamate-gated ion channel (TC 1.A.10.1) family.</text>
</comment>
<evidence type="ECO:0000256" key="8">
    <source>
        <dbReference type="ARBA" id="ARBA00023170"/>
    </source>
</evidence>
<evidence type="ECO:0000256" key="3">
    <source>
        <dbReference type="ARBA" id="ARBA00022448"/>
    </source>
</evidence>
<evidence type="ECO:0000256" key="5">
    <source>
        <dbReference type="ARBA" id="ARBA00022989"/>
    </source>
</evidence>
<dbReference type="Pfam" id="PF13843">
    <property type="entry name" value="DDE_Tnp_1_7"/>
    <property type="match status" value="2"/>
</dbReference>
<dbReference type="InterPro" id="IPR019594">
    <property type="entry name" value="Glu/Gly-bd"/>
</dbReference>
<evidence type="ECO:0000256" key="7">
    <source>
        <dbReference type="ARBA" id="ARBA00023136"/>
    </source>
</evidence>
<dbReference type="SUPFAM" id="SSF81324">
    <property type="entry name" value="Voltage-gated potassium channels"/>
    <property type="match status" value="1"/>
</dbReference>
<proteinExistence type="inferred from homology"/>
<keyword evidence="5 13" id="KW-1133">Transmembrane helix</keyword>
<feature type="transmembrane region" description="Helical" evidence="13">
    <location>
        <begin position="881"/>
        <end position="905"/>
    </location>
</feature>
<evidence type="ECO:0000313" key="15">
    <source>
        <dbReference type="EMBL" id="KRZ71290.1"/>
    </source>
</evidence>
<sequence>MNLVYTALNDTSLDWIFSFSNNFEVVDLLQNVAKSLIIPTVQFYIGFWEYDPLDKDNNFSGRPFMNVVPGMTSYMNIIKSLQKNLKANMTLIFYDYPYRIIGRYISNKTICEPLQFESSIMIDTILQHAAENELISVMFLANASSLEFFINEVVTMSNKKGNIQWVAITANSVLYSKQHLNASVMWIYAEYSKNLHQWDKFLLWLKNSSKMKNVVGILSDVEGVFYYDLCAICSKYFSKKIKVNGSSSLTGKYRKHAIREIPEIIREAGVWSVLKEIQPSGEIDLTKESVEENHYRVGFFKEDPFIVEYKDDDGSYKLGGYCVDVVEAIAEYLNFTYEYVDYTNEEFGSINELGRWSGLAGDLQRGSWRITSDTSPLEPCGEIVLCYYWVPEIDSNCCIIYDTLARPQCSSQSRDEIMRYGNNFTMNICSLGLSVVTRFLFPMRCCILVYSEFILLQCTVNGELWPPSSRNNCFSDAGVSEPEIDSENEHESKLDEDVDDSTVSDVSDDSDDEDSSRSSVVWTLFRNCCLKVENEEKQAIDEQIIPFKRKHKLKIFTPRKPRRWGFKLFSRCGISGILYDFAFYELCRPKLRLKEEGIWTCGTIRSNRLRGCPLMSEQALKVSGRGTTDFRTTRARDIIAVAWYDNRRVTLTSTYLGVKPVPSIVHNYNMHMGGVDLNNMLSGLYRVSHKSRKWTKIIFFWVIATAATNGWLLYRREYELFSGKKSDSMDLLAFMTSISESLCLTNKALTPQRGRRRGRTVEEVAEPSTSTGARLMPPIVEDAQKDKVAHWPDAIDFAIGAIKVTFAREEMLDFTIPHYDLIGFRMLAKRPHPYSVTNNKAKYLNDSQHCEFTFMHSFWYCLATMTPQGGGNTPRNLSGRLIAVTWWLFGFIVLASYTANLAAFFTVSQSDFSIKTVEDLGKQTKLKYTLVNNSFSERFFIRMMEIEQRFYSISDNLNPNISMPPLQRIAYAVWDYPTEDFYTEMYRSMSEHMVQTFDEGVELVLRSKSIHDGYIFIANESPLKMLEMRDCRLQIIGEPFNERPLSFAARRHSPVTGLVAQSLGLCGFAWSKQPHCQKHFILTPFQQLTTGVVADIQRDTEPLTT</sequence>
<dbReference type="GO" id="GO:0015276">
    <property type="term" value="F:ligand-gated monoatomic ion channel activity"/>
    <property type="evidence" value="ECO:0007669"/>
    <property type="project" value="InterPro"/>
</dbReference>
<comment type="subcellular location">
    <subcellularLocation>
        <location evidence="1">Membrane</location>
        <topology evidence="1">Multi-pass membrane protein</topology>
    </subcellularLocation>
</comment>
<accession>A0A0V1MI29</accession>
<keyword evidence="7 13" id="KW-0472">Membrane</keyword>
<feature type="transmembrane region" description="Helical" evidence="13">
    <location>
        <begin position="694"/>
        <end position="712"/>
    </location>
</feature>
<feature type="compositionally biased region" description="Acidic residues" evidence="12">
    <location>
        <begin position="496"/>
        <end position="514"/>
    </location>
</feature>
<evidence type="ECO:0000259" key="14">
    <source>
        <dbReference type="SMART" id="SM00918"/>
    </source>
</evidence>
<evidence type="ECO:0000256" key="13">
    <source>
        <dbReference type="SAM" id="Phobius"/>
    </source>
</evidence>
<keyword evidence="6" id="KW-0406">Ion transport</keyword>
<evidence type="ECO:0000256" key="4">
    <source>
        <dbReference type="ARBA" id="ARBA00022692"/>
    </source>
</evidence>
<reference evidence="15 16" key="1">
    <citation type="submission" date="2015-01" db="EMBL/GenBank/DDBJ databases">
        <title>Evolution of Trichinella species and genotypes.</title>
        <authorList>
            <person name="Korhonen P.K."/>
            <person name="Edoardo P."/>
            <person name="Giuseppe L.R."/>
            <person name="Gasser R.B."/>
        </authorList>
    </citation>
    <scope>NUCLEOTIDE SEQUENCE [LARGE SCALE GENOMIC DNA]</scope>
    <source>
        <strain evidence="15">ISS1980</strain>
    </source>
</reference>
<feature type="region of interest" description="Disordered" evidence="12">
    <location>
        <begin position="479"/>
        <end position="515"/>
    </location>
</feature>
<evidence type="ECO:0000256" key="10">
    <source>
        <dbReference type="ARBA" id="ARBA00023286"/>
    </source>
</evidence>
<evidence type="ECO:0000256" key="12">
    <source>
        <dbReference type="SAM" id="MobiDB-lite"/>
    </source>
</evidence>
<keyword evidence="8 15" id="KW-0675">Receptor</keyword>
<evidence type="ECO:0000256" key="1">
    <source>
        <dbReference type="ARBA" id="ARBA00004141"/>
    </source>
</evidence>
<evidence type="ECO:0000256" key="11">
    <source>
        <dbReference type="ARBA" id="ARBA00023303"/>
    </source>
</evidence>
<comment type="caution">
    <text evidence="15">The sequence shown here is derived from an EMBL/GenBank/DDBJ whole genome shotgun (WGS) entry which is preliminary data.</text>
</comment>
<dbReference type="GO" id="GO:0016020">
    <property type="term" value="C:membrane"/>
    <property type="evidence" value="ECO:0007669"/>
    <property type="project" value="UniProtKB-SubCell"/>
</dbReference>
<evidence type="ECO:0000313" key="16">
    <source>
        <dbReference type="Proteomes" id="UP000054843"/>
    </source>
</evidence>
<organism evidence="15 16">
    <name type="scientific">Trichinella papuae</name>
    <dbReference type="NCBI Taxonomy" id="268474"/>
    <lineage>
        <taxon>Eukaryota</taxon>
        <taxon>Metazoa</taxon>
        <taxon>Ecdysozoa</taxon>
        <taxon>Nematoda</taxon>
        <taxon>Enoplea</taxon>
        <taxon>Dorylaimia</taxon>
        <taxon>Trichinellida</taxon>
        <taxon>Trichinellidae</taxon>
        <taxon>Trichinella</taxon>
    </lineage>
</organism>
<evidence type="ECO:0000256" key="6">
    <source>
        <dbReference type="ARBA" id="ARBA00023065"/>
    </source>
</evidence>
<dbReference type="Pfam" id="PF10613">
    <property type="entry name" value="Lig_chan-Glu_bd"/>
    <property type="match status" value="1"/>
</dbReference>
<dbReference type="Proteomes" id="UP000054843">
    <property type="component" value="Unassembled WGS sequence"/>
</dbReference>
<keyword evidence="10" id="KW-1071">Ligand-gated ion channel</keyword>
<name>A0A0V1MI29_9BILA</name>
<gene>
    <name evidence="15" type="primary">GRIK2</name>
    <name evidence="15" type="ORF">T10_10423</name>
</gene>
<keyword evidence="16" id="KW-1185">Reference proteome</keyword>
<keyword evidence="4 13" id="KW-0812">Transmembrane</keyword>
<dbReference type="SUPFAM" id="SSF53850">
    <property type="entry name" value="Periplasmic binding protein-like II"/>
    <property type="match status" value="2"/>
</dbReference>
<keyword evidence="9" id="KW-0325">Glycoprotein</keyword>
<keyword evidence="3" id="KW-0813">Transport</keyword>